<dbReference type="InterPro" id="IPR011428">
    <property type="entry name" value="Spore_coat_X/V"/>
</dbReference>
<evidence type="ECO:0000313" key="2">
    <source>
        <dbReference type="EMBL" id="MFC4401741.1"/>
    </source>
</evidence>
<gene>
    <name evidence="2" type="ORF">ACFOY7_01325</name>
</gene>
<protein>
    <submittedName>
        <fullName evidence="2">Spore coat protein</fullName>
    </submittedName>
</protein>
<dbReference type="Pfam" id="PF07552">
    <property type="entry name" value="Coat_X"/>
    <property type="match status" value="2"/>
</dbReference>
<dbReference type="RefSeq" id="WP_390248730.1">
    <property type="nucleotide sequence ID" value="NZ_JBHSDT010000001.1"/>
</dbReference>
<evidence type="ECO:0000313" key="3">
    <source>
        <dbReference type="Proteomes" id="UP001595882"/>
    </source>
</evidence>
<proteinExistence type="predicted"/>
<keyword evidence="2" id="KW-0167">Capsid protein</keyword>
<feature type="domain" description="Spore coat protein X/V" evidence="1">
    <location>
        <begin position="38"/>
        <end position="93"/>
    </location>
</feature>
<evidence type="ECO:0000259" key="1">
    <source>
        <dbReference type="Pfam" id="PF07552"/>
    </source>
</evidence>
<sequence length="158" mass="17573">MKYVNGRPVYYTGRNSKQTKRWNALDTSMCHPFDQSDDTQEANQEIKTVQESFESIIIKDSCDVEVTTTDTQAALNVQVGLQAAIALVISISIADSDKAERITQDLHEKIKSSQVNKQQTYVENSRGVKITTTDTDIAVNAQVLLQVLLALVARLDIL</sequence>
<name>A0ABV8WTT3_9BACI</name>
<accession>A0ABV8WTT3</accession>
<dbReference type="EMBL" id="JBHSDT010000001">
    <property type="protein sequence ID" value="MFC4401741.1"/>
    <property type="molecule type" value="Genomic_DNA"/>
</dbReference>
<feature type="domain" description="Spore coat protein X/V" evidence="1">
    <location>
        <begin position="100"/>
        <end position="157"/>
    </location>
</feature>
<reference evidence="3" key="1">
    <citation type="journal article" date="2019" name="Int. J. Syst. Evol. Microbiol.">
        <title>The Global Catalogue of Microorganisms (GCM) 10K type strain sequencing project: providing services to taxonomists for standard genome sequencing and annotation.</title>
        <authorList>
            <consortium name="The Broad Institute Genomics Platform"/>
            <consortium name="The Broad Institute Genome Sequencing Center for Infectious Disease"/>
            <person name="Wu L."/>
            <person name="Ma J."/>
        </authorList>
    </citation>
    <scope>NUCLEOTIDE SEQUENCE [LARGE SCALE GENOMIC DNA]</scope>
    <source>
        <strain evidence="3">CCUG 37865</strain>
    </source>
</reference>
<dbReference type="Proteomes" id="UP001595882">
    <property type="component" value="Unassembled WGS sequence"/>
</dbReference>
<keyword evidence="3" id="KW-1185">Reference proteome</keyword>
<comment type="caution">
    <text evidence="2">The sequence shown here is derived from an EMBL/GenBank/DDBJ whole genome shotgun (WGS) entry which is preliminary data.</text>
</comment>
<keyword evidence="2" id="KW-0946">Virion</keyword>
<organism evidence="2 3">
    <name type="scientific">Gracilibacillus xinjiangensis</name>
    <dbReference type="NCBI Taxonomy" id="1193282"/>
    <lineage>
        <taxon>Bacteria</taxon>
        <taxon>Bacillati</taxon>
        <taxon>Bacillota</taxon>
        <taxon>Bacilli</taxon>
        <taxon>Bacillales</taxon>
        <taxon>Bacillaceae</taxon>
        <taxon>Gracilibacillus</taxon>
    </lineage>
</organism>